<dbReference type="EMBL" id="CP006627">
    <property type="protein sequence ID" value="AIB09565.1"/>
    <property type="molecule type" value="Genomic_DNA"/>
</dbReference>
<dbReference type="EMBL" id="CP006627">
    <property type="protein sequence ID" value="AIB09573.1"/>
    <property type="molecule type" value="Genomic_DNA"/>
</dbReference>
<accession>A0A060DGA7</accession>
<geneLocation type="nucleomorph" evidence="4"/>
<proteinExistence type="predicted"/>
<organism evidence="4 6">
    <name type="scientific">Lotharella oceanica</name>
    <dbReference type="NCBI Taxonomy" id="641309"/>
    <lineage>
        <taxon>Eukaryota</taxon>
        <taxon>Sar</taxon>
        <taxon>Rhizaria</taxon>
        <taxon>Cercozoa</taxon>
        <taxon>Chlorarachniophyceae</taxon>
        <taxon>Lotharella</taxon>
    </lineage>
</organism>
<reference evidence="4 6" key="1">
    <citation type="journal article" date="2014" name="BMC Genomics">
        <title>Nucleomorph and plastid genome sequences of the chlorarachniophyte Lotharella oceanica: convergent reductive evolution and frequent recombination in nucleomorph-bearing algae.</title>
        <authorList>
            <person name="Tanifuji G."/>
            <person name="Onodera N.T."/>
            <person name="Brown M.W."/>
            <person name="Curtis B.A."/>
            <person name="Roger A.J."/>
            <person name="Ka-Shu Wong G."/>
            <person name="Melkonian M."/>
            <person name="Archibald J.M."/>
        </authorList>
    </citation>
    <scope>NUCLEOTIDE SEQUENCE [LARGE SCALE GENOMIC DNA]</scope>
    <source>
        <strain evidence="4 6">CCMP622</strain>
    </source>
</reference>
<dbReference type="EMBL" id="CP006627">
    <property type="protein sequence ID" value="AIB09569.1"/>
    <property type="molecule type" value="Genomic_DNA"/>
</dbReference>
<dbReference type="EMBL" id="CP006627">
    <property type="protein sequence ID" value="AIB09561.1"/>
    <property type="molecule type" value="Genomic_DNA"/>
</dbReference>
<keyword evidence="4" id="KW-0542">Nucleomorph</keyword>
<gene>
    <name evidence="1" type="ORF">M951_chr171</name>
    <name evidence="2" type="ORF">M951_chr176</name>
    <name evidence="3" type="ORF">M951_chr181</name>
    <name evidence="4" type="ORF">M951_chr186</name>
    <name evidence="5" type="ORF">M951_chr191</name>
</gene>
<dbReference type="Proteomes" id="UP000243670">
    <property type="component" value="Nucleomorph 1"/>
</dbReference>
<evidence type="ECO:0000313" key="5">
    <source>
        <dbReference type="EMBL" id="AIB09573.1"/>
    </source>
</evidence>
<evidence type="ECO:0000313" key="4">
    <source>
        <dbReference type="EMBL" id="AIB09569.1"/>
    </source>
</evidence>
<name>A0A060DGA7_9EUKA</name>
<evidence type="ECO:0000313" key="1">
    <source>
        <dbReference type="EMBL" id="AIB09557.1"/>
    </source>
</evidence>
<sequence>MNLCFIYMYLIIVRKMSKKELLKIGIFKKIAVDENNYIKEYYYFKKRLILKKIIIIKSSLVLFKNKKVSKFEKINY</sequence>
<evidence type="ECO:0000313" key="3">
    <source>
        <dbReference type="EMBL" id="AIB09565.1"/>
    </source>
</evidence>
<dbReference type="EMBL" id="CP006627">
    <property type="protein sequence ID" value="AIB09557.1"/>
    <property type="molecule type" value="Genomic_DNA"/>
</dbReference>
<evidence type="ECO:0000313" key="2">
    <source>
        <dbReference type="EMBL" id="AIB09561.1"/>
    </source>
</evidence>
<dbReference type="AlphaFoldDB" id="A0A060DGA7"/>
<protein>
    <submittedName>
        <fullName evidence="4">Uncharacterized protein</fullName>
    </submittedName>
</protein>
<evidence type="ECO:0000313" key="6">
    <source>
        <dbReference type="Proteomes" id="UP000243670"/>
    </source>
</evidence>